<keyword evidence="5 6" id="KW-0472">Membrane</keyword>
<evidence type="ECO:0000313" key="8">
    <source>
        <dbReference type="EMBL" id="OGG43872.1"/>
    </source>
</evidence>
<evidence type="ECO:0000256" key="1">
    <source>
        <dbReference type="ARBA" id="ARBA00004651"/>
    </source>
</evidence>
<dbReference type="PANTHER" id="PTHR12677">
    <property type="entry name" value="GOLGI APPARATUS MEMBRANE PROTEIN TVP38-RELATED"/>
    <property type="match status" value="1"/>
</dbReference>
<evidence type="ECO:0000256" key="5">
    <source>
        <dbReference type="ARBA" id="ARBA00023136"/>
    </source>
</evidence>
<evidence type="ECO:0000256" key="3">
    <source>
        <dbReference type="ARBA" id="ARBA00022692"/>
    </source>
</evidence>
<dbReference type="EMBL" id="MFKP01000029">
    <property type="protein sequence ID" value="OGG43872.1"/>
    <property type="molecule type" value="Genomic_DNA"/>
</dbReference>
<comment type="caution">
    <text evidence="6">Lacks conserved residue(s) required for the propagation of feature annotation.</text>
</comment>
<evidence type="ECO:0000259" key="7">
    <source>
        <dbReference type="Pfam" id="PF09335"/>
    </source>
</evidence>
<dbReference type="PANTHER" id="PTHR12677:SF59">
    <property type="entry name" value="GOLGI APPARATUS MEMBRANE PROTEIN TVP38-RELATED"/>
    <property type="match status" value="1"/>
</dbReference>
<proteinExistence type="inferred from homology"/>
<comment type="similarity">
    <text evidence="6">Belongs to the TVP38/TMEM64 family.</text>
</comment>
<evidence type="ECO:0000313" key="9">
    <source>
        <dbReference type="Proteomes" id="UP000178249"/>
    </source>
</evidence>
<sequence>MSSEQSQSIKSRYGAAIRNLLFVTLTIGMAYVVTVSIGIEGLRNLAASIGIWGAFAVVLLKATTIIVIPLGGGPIYVIAGAAYGFWKGLLLTAVGDTIGFTIAFYLSRFFGRSILDFFVPISQTQQLERILEKSSTISALLKARIAFLSFPELFAYLAGLTSVSFPIFFLIQWGIHAPLSVILVFFGDAILRLMENPLYFIVGSVVISLTALIGGWWFHRDVIREA</sequence>
<evidence type="ECO:0000256" key="6">
    <source>
        <dbReference type="RuleBase" id="RU366058"/>
    </source>
</evidence>
<evidence type="ECO:0000256" key="2">
    <source>
        <dbReference type="ARBA" id="ARBA00022475"/>
    </source>
</evidence>
<dbReference type="Pfam" id="PF09335">
    <property type="entry name" value="VTT_dom"/>
    <property type="match status" value="1"/>
</dbReference>
<keyword evidence="3 6" id="KW-0812">Transmembrane</keyword>
<dbReference type="InterPro" id="IPR032816">
    <property type="entry name" value="VTT_dom"/>
</dbReference>
<dbReference type="InterPro" id="IPR015414">
    <property type="entry name" value="TMEM64"/>
</dbReference>
<dbReference type="Proteomes" id="UP000178249">
    <property type="component" value="Unassembled WGS sequence"/>
</dbReference>
<feature type="domain" description="VTT" evidence="7">
    <location>
        <begin position="74"/>
        <end position="188"/>
    </location>
</feature>
<feature type="transmembrane region" description="Helical" evidence="6">
    <location>
        <begin position="20"/>
        <end position="39"/>
    </location>
</feature>
<comment type="caution">
    <text evidence="8">The sequence shown here is derived from an EMBL/GenBank/DDBJ whole genome shotgun (WGS) entry which is preliminary data.</text>
</comment>
<feature type="transmembrane region" description="Helical" evidence="6">
    <location>
        <begin position="198"/>
        <end position="218"/>
    </location>
</feature>
<dbReference type="AlphaFoldDB" id="A0A1F6C4E7"/>
<keyword evidence="2 6" id="KW-1003">Cell membrane</keyword>
<organism evidence="8 9">
    <name type="scientific">Candidatus Kaiserbacteria bacterium RIFCSPHIGHO2_01_FULL_48_10</name>
    <dbReference type="NCBI Taxonomy" id="1798476"/>
    <lineage>
        <taxon>Bacteria</taxon>
        <taxon>Candidatus Kaiseribacteriota</taxon>
    </lineage>
</organism>
<gene>
    <name evidence="8" type="ORF">A2841_01050</name>
</gene>
<reference evidence="8 9" key="1">
    <citation type="journal article" date="2016" name="Nat. Commun.">
        <title>Thousands of microbial genomes shed light on interconnected biogeochemical processes in an aquifer system.</title>
        <authorList>
            <person name="Anantharaman K."/>
            <person name="Brown C.T."/>
            <person name="Hug L.A."/>
            <person name="Sharon I."/>
            <person name="Castelle C.J."/>
            <person name="Probst A.J."/>
            <person name="Thomas B.C."/>
            <person name="Singh A."/>
            <person name="Wilkins M.J."/>
            <person name="Karaoz U."/>
            <person name="Brodie E.L."/>
            <person name="Williams K.H."/>
            <person name="Hubbard S.S."/>
            <person name="Banfield J.F."/>
        </authorList>
    </citation>
    <scope>NUCLEOTIDE SEQUENCE [LARGE SCALE GENOMIC DNA]</scope>
</reference>
<keyword evidence="4 6" id="KW-1133">Transmembrane helix</keyword>
<evidence type="ECO:0000256" key="4">
    <source>
        <dbReference type="ARBA" id="ARBA00022989"/>
    </source>
</evidence>
<dbReference type="GO" id="GO:0005886">
    <property type="term" value="C:plasma membrane"/>
    <property type="evidence" value="ECO:0007669"/>
    <property type="project" value="UniProtKB-SubCell"/>
</dbReference>
<feature type="transmembrane region" description="Helical" evidence="6">
    <location>
        <begin position="45"/>
        <end position="68"/>
    </location>
</feature>
<feature type="transmembrane region" description="Helical" evidence="6">
    <location>
        <begin position="165"/>
        <end position="186"/>
    </location>
</feature>
<protein>
    <recommendedName>
        <fullName evidence="6">TVP38/TMEM64 family membrane protein</fullName>
    </recommendedName>
</protein>
<comment type="subcellular location">
    <subcellularLocation>
        <location evidence="1 6">Cell membrane</location>
        <topology evidence="1 6">Multi-pass membrane protein</topology>
    </subcellularLocation>
</comment>
<accession>A0A1F6C4E7</accession>
<name>A0A1F6C4E7_9BACT</name>